<dbReference type="Proteomes" id="UP000053237">
    <property type="component" value="Unassembled WGS sequence"/>
</dbReference>
<dbReference type="PANTHER" id="PTHR12749">
    <property type="entry name" value="EXCISION REPAIR CROSS-COMPLEMENTING 1 ERCC1"/>
    <property type="match status" value="1"/>
</dbReference>
<dbReference type="FunCoup" id="A0A024G2T5">
    <property type="interactions" value="239"/>
</dbReference>
<dbReference type="GO" id="GO:0070522">
    <property type="term" value="C:ERCC4-ERCC1 complex"/>
    <property type="evidence" value="ECO:0007669"/>
    <property type="project" value="TreeGrafter"/>
</dbReference>
<keyword evidence="10" id="KW-1185">Reference proteome</keyword>
<dbReference type="PANTHER" id="PTHR12749:SF0">
    <property type="entry name" value="DNA EXCISION REPAIR PROTEIN ERCC-1"/>
    <property type="match status" value="1"/>
</dbReference>
<dbReference type="InterPro" id="IPR010994">
    <property type="entry name" value="RuvA_2-like"/>
</dbReference>
<dbReference type="GO" id="GO:0070914">
    <property type="term" value="P:UV-damage excision repair"/>
    <property type="evidence" value="ECO:0007669"/>
    <property type="project" value="TreeGrafter"/>
</dbReference>
<dbReference type="STRING" id="65357.A0A024G2T5"/>
<feature type="region of interest" description="Disordered" evidence="7">
    <location>
        <begin position="1"/>
        <end position="39"/>
    </location>
</feature>
<evidence type="ECO:0000256" key="7">
    <source>
        <dbReference type="SAM" id="MobiDB-lite"/>
    </source>
</evidence>
<dbReference type="Gene3D" id="1.10.150.20">
    <property type="entry name" value="5' to 3' exonuclease, C-terminal subdomain"/>
    <property type="match status" value="1"/>
</dbReference>
<dbReference type="Pfam" id="PF03834">
    <property type="entry name" value="Rad10"/>
    <property type="match status" value="1"/>
</dbReference>
<name>A0A024G2T5_9STRA</name>
<dbReference type="GO" id="GO:0000110">
    <property type="term" value="C:nucleotide-excision repair factor 1 complex"/>
    <property type="evidence" value="ECO:0007669"/>
    <property type="project" value="TreeGrafter"/>
</dbReference>
<dbReference type="OrthoDB" id="10262814at2759"/>
<evidence type="ECO:0000256" key="3">
    <source>
        <dbReference type="ARBA" id="ARBA00022763"/>
    </source>
</evidence>
<comment type="subcellular location">
    <subcellularLocation>
        <location evidence="1">Nucleus</location>
    </subcellularLocation>
</comment>
<evidence type="ECO:0000256" key="5">
    <source>
        <dbReference type="ARBA" id="ARBA00023204"/>
    </source>
</evidence>
<evidence type="ECO:0000256" key="1">
    <source>
        <dbReference type="ARBA" id="ARBA00004123"/>
    </source>
</evidence>
<evidence type="ECO:0000256" key="2">
    <source>
        <dbReference type="ARBA" id="ARBA00008283"/>
    </source>
</evidence>
<organism evidence="9 10">
    <name type="scientific">Albugo candida</name>
    <dbReference type="NCBI Taxonomy" id="65357"/>
    <lineage>
        <taxon>Eukaryota</taxon>
        <taxon>Sar</taxon>
        <taxon>Stramenopiles</taxon>
        <taxon>Oomycota</taxon>
        <taxon>Peronosporomycetes</taxon>
        <taxon>Albuginales</taxon>
        <taxon>Albuginaceae</taxon>
        <taxon>Albugo</taxon>
    </lineage>
</organism>
<evidence type="ECO:0000313" key="10">
    <source>
        <dbReference type="Proteomes" id="UP000053237"/>
    </source>
</evidence>
<accession>A0A024G2T5</accession>
<dbReference type="Pfam" id="PF14520">
    <property type="entry name" value="HHH_5"/>
    <property type="match status" value="1"/>
</dbReference>
<evidence type="ECO:0000256" key="6">
    <source>
        <dbReference type="ARBA" id="ARBA00023242"/>
    </source>
</evidence>
<keyword evidence="6" id="KW-0539">Nucleus</keyword>
<dbReference type="GO" id="GO:0006312">
    <property type="term" value="P:mitotic recombination"/>
    <property type="evidence" value="ECO:0007669"/>
    <property type="project" value="TreeGrafter"/>
</dbReference>
<evidence type="ECO:0000259" key="8">
    <source>
        <dbReference type="Pfam" id="PF03834"/>
    </source>
</evidence>
<dbReference type="AlphaFoldDB" id="A0A024G2T5"/>
<dbReference type="InterPro" id="IPR004579">
    <property type="entry name" value="ERCC1/RAD10/SWI10"/>
</dbReference>
<dbReference type="GO" id="GO:0003684">
    <property type="term" value="F:damaged DNA binding"/>
    <property type="evidence" value="ECO:0007669"/>
    <property type="project" value="InterPro"/>
</dbReference>
<evidence type="ECO:0000313" key="9">
    <source>
        <dbReference type="EMBL" id="CCI40857.1"/>
    </source>
</evidence>
<dbReference type="EMBL" id="CAIX01000012">
    <property type="protein sequence ID" value="CCI40857.1"/>
    <property type="molecule type" value="Genomic_DNA"/>
</dbReference>
<comment type="caution">
    <text evidence="9">The sequence shown here is derived from an EMBL/GenBank/DDBJ whole genome shotgun (WGS) entry which is preliminary data.</text>
</comment>
<keyword evidence="3" id="KW-0227">DNA damage</keyword>
<dbReference type="NCBIfam" id="TIGR00597">
    <property type="entry name" value="rad10"/>
    <property type="match status" value="1"/>
</dbReference>
<sequence length="292" mass="32972">MDKDTKIANESDMEEKKDAKESKDSIVDSRKLHNTGEKSTDSLPRYLTFGESFANLKRTPSYKLSNSNNSAISDAPTISTLDASVTVQVNRCQTGNPLLQYMQNVVCEFRDGLVPDYVLFNANENTNTCILFLSIRFHLLHGSYLEERIGRIQRDDVTSYRNKIVICFVDIEDYVVSLLEINRVTLLSQFTLILSWSWQEGARYIETLKSYEQKPASLIQERVETDFLSQANNLLGGIRSINKTDIITLLSTFGTIKNLMNASPEEMAVCPGLGAKKLTNLLKAFQEPFVKS</sequence>
<keyword evidence="4" id="KW-0238">DNA-binding</keyword>
<gene>
    <name evidence="9" type="ORF">BN9_016410</name>
</gene>
<dbReference type="InParanoid" id="A0A024G2T5"/>
<proteinExistence type="inferred from homology"/>
<dbReference type="InterPro" id="IPR011335">
    <property type="entry name" value="Restrct_endonuc-II-like"/>
</dbReference>
<dbReference type="CDD" id="cd22325">
    <property type="entry name" value="ERCC1_C-like"/>
    <property type="match status" value="1"/>
</dbReference>
<dbReference type="InterPro" id="IPR047260">
    <property type="entry name" value="ERCC1-like_central_dom"/>
</dbReference>
<dbReference type="SUPFAM" id="SSF52980">
    <property type="entry name" value="Restriction endonuclease-like"/>
    <property type="match status" value="1"/>
</dbReference>
<keyword evidence="5" id="KW-0234">DNA repair</keyword>
<dbReference type="GO" id="GO:0006302">
    <property type="term" value="P:double-strand break repair"/>
    <property type="evidence" value="ECO:0007669"/>
    <property type="project" value="UniProtKB-ARBA"/>
</dbReference>
<dbReference type="SUPFAM" id="SSF47781">
    <property type="entry name" value="RuvA domain 2-like"/>
    <property type="match status" value="1"/>
</dbReference>
<dbReference type="FunFam" id="1.10.150.20:FF:000017">
    <property type="entry name" value="DNA excision repair protein ERCC-1"/>
    <property type="match status" value="1"/>
</dbReference>
<feature type="domain" description="ERCC1-like central" evidence="8">
    <location>
        <begin position="86"/>
        <end position="209"/>
    </location>
</feature>
<dbReference type="Gene3D" id="3.40.50.10130">
    <property type="match status" value="1"/>
</dbReference>
<evidence type="ECO:0000256" key="4">
    <source>
        <dbReference type="ARBA" id="ARBA00023125"/>
    </source>
</evidence>
<protein>
    <recommendedName>
        <fullName evidence="8">ERCC1-like central domain-containing protein</fullName>
    </recommendedName>
</protein>
<reference evidence="9 10" key="1">
    <citation type="submission" date="2012-05" db="EMBL/GenBank/DDBJ databases">
        <title>Recombination and specialization in a pathogen metapopulation.</title>
        <authorList>
            <person name="Gardiner A."/>
            <person name="Kemen E."/>
            <person name="Schultz-Larsen T."/>
            <person name="MacLean D."/>
            <person name="Van Oosterhout C."/>
            <person name="Jones J.D.G."/>
        </authorList>
    </citation>
    <scope>NUCLEOTIDE SEQUENCE [LARGE SCALE GENOMIC DNA]</scope>
    <source>
        <strain evidence="9 10">Ac Nc2</strain>
    </source>
</reference>
<dbReference type="GO" id="GO:0003697">
    <property type="term" value="F:single-stranded DNA binding"/>
    <property type="evidence" value="ECO:0007669"/>
    <property type="project" value="TreeGrafter"/>
</dbReference>
<comment type="similarity">
    <text evidence="2">Belongs to the ERCC1/RAD10/SWI10 family.</text>
</comment>